<feature type="compositionally biased region" description="Acidic residues" evidence="1">
    <location>
        <begin position="282"/>
        <end position="293"/>
    </location>
</feature>
<name>A0AAE0YJA4_9GAST</name>
<feature type="region of interest" description="Disordered" evidence="1">
    <location>
        <begin position="339"/>
        <end position="370"/>
    </location>
</feature>
<dbReference type="GO" id="GO:0008017">
    <property type="term" value="F:microtubule binding"/>
    <property type="evidence" value="ECO:0007669"/>
    <property type="project" value="TreeGrafter"/>
</dbReference>
<dbReference type="InterPro" id="IPR023238">
    <property type="entry name" value="FAM175"/>
</dbReference>
<protein>
    <recommendedName>
        <fullName evidence="4">BRCA1-A complex subunit Abraxas 1</fullName>
    </recommendedName>
</protein>
<keyword evidence="3" id="KW-1185">Reference proteome</keyword>
<evidence type="ECO:0000256" key="1">
    <source>
        <dbReference type="SAM" id="MobiDB-lite"/>
    </source>
</evidence>
<dbReference type="PRINTS" id="PR02051">
    <property type="entry name" value="PROTEINF175"/>
</dbReference>
<dbReference type="AlphaFoldDB" id="A0AAE0YJA4"/>
<dbReference type="PANTHER" id="PTHR31728">
    <property type="entry name" value="ABRAXAS FAMILY MEMBER"/>
    <property type="match status" value="1"/>
</dbReference>
<comment type="caution">
    <text evidence="2">The sequence shown here is derived from an EMBL/GenBank/DDBJ whole genome shotgun (WGS) entry which is preliminary data.</text>
</comment>
<dbReference type="PANTHER" id="PTHR31728:SF5">
    <property type="entry name" value="OS07G0540200 PROTEIN"/>
    <property type="match status" value="1"/>
</dbReference>
<gene>
    <name evidence="2" type="ORF">RRG08_030365</name>
</gene>
<feature type="compositionally biased region" description="Basic and acidic residues" evidence="1">
    <location>
        <begin position="272"/>
        <end position="281"/>
    </location>
</feature>
<feature type="compositionally biased region" description="Low complexity" evidence="1">
    <location>
        <begin position="359"/>
        <end position="370"/>
    </location>
</feature>
<organism evidence="2 3">
    <name type="scientific">Elysia crispata</name>
    <name type="common">lettuce slug</name>
    <dbReference type="NCBI Taxonomy" id="231223"/>
    <lineage>
        <taxon>Eukaryota</taxon>
        <taxon>Metazoa</taxon>
        <taxon>Spiralia</taxon>
        <taxon>Lophotrochozoa</taxon>
        <taxon>Mollusca</taxon>
        <taxon>Gastropoda</taxon>
        <taxon>Heterobranchia</taxon>
        <taxon>Euthyneura</taxon>
        <taxon>Panpulmonata</taxon>
        <taxon>Sacoglossa</taxon>
        <taxon>Placobranchoidea</taxon>
        <taxon>Plakobranchidae</taxon>
        <taxon>Elysia</taxon>
    </lineage>
</organism>
<feature type="region of interest" description="Disordered" evidence="1">
    <location>
        <begin position="272"/>
        <end position="293"/>
    </location>
</feature>
<dbReference type="GO" id="GO:0005634">
    <property type="term" value="C:nucleus"/>
    <property type="evidence" value="ECO:0007669"/>
    <property type="project" value="TreeGrafter"/>
</dbReference>
<dbReference type="GO" id="GO:0070536">
    <property type="term" value="P:protein K63-linked deubiquitination"/>
    <property type="evidence" value="ECO:0007669"/>
    <property type="project" value="TreeGrafter"/>
</dbReference>
<evidence type="ECO:0000313" key="3">
    <source>
        <dbReference type="Proteomes" id="UP001283361"/>
    </source>
</evidence>
<dbReference type="Proteomes" id="UP001283361">
    <property type="component" value="Unassembled WGS sequence"/>
</dbReference>
<accession>A0AAE0YJA4</accession>
<dbReference type="GO" id="GO:0008608">
    <property type="term" value="P:attachment of spindle microtubules to kinetochore"/>
    <property type="evidence" value="ECO:0007669"/>
    <property type="project" value="TreeGrafter"/>
</dbReference>
<dbReference type="CDD" id="cd23519">
    <property type="entry name" value="Abraxas-like_domain"/>
    <property type="match status" value="1"/>
</dbReference>
<sequence length="520" mass="57997">MTVLIDGATLSRLFFNYLNNLSSQYGLLLGEKVDQVENKISDSQIHTSDVNSLFCISSFLPWPSNEPMYSRSGCLNEEYLEQLLATTEQNVVGWYSFRHQSALRPSLREITLHDNLASSDKFNGRAEEFLLFLCSSFSSPNLSTFSCNHVFMQLNEGSFKEMPMTILNLGDTTRKEYRKQSNVILSHCGSVNETLQRARRRFIQPSGEMDQVVRVSHLASSLNKDLESMQSKLTQSEGILGLLEAEVDTLRGRLRLLEQEEVREKLASDAERRLKEEQQERIEEDQAAEAEEQAEMEKLLKDLGLTQPHDTHSSLLEATGATTSELSDIPVMYLGTKTTSEMEQPSSNDAYQSEVVAQDSSESNGSDSDDLLSNVIMKKVNGQKTFSLKKESAKQDKDVDPFEFLATENEKEKEKLMKPNELSTKKVPKSNAIFGKTNAVRFAGLSNSPELSDPVVSMKNKDMLSSQAGDFSSSDEVACVSSNGIHGEVEPAGAEQEHLSNMNGSHPHKEPYLISPSPSF</sequence>
<feature type="compositionally biased region" description="Polar residues" evidence="1">
    <location>
        <begin position="339"/>
        <end position="351"/>
    </location>
</feature>
<reference evidence="2" key="1">
    <citation type="journal article" date="2023" name="G3 (Bethesda)">
        <title>A reference genome for the long-term kleptoplast-retaining sea slug Elysia crispata morphotype clarki.</title>
        <authorList>
            <person name="Eastman K.E."/>
            <person name="Pendleton A.L."/>
            <person name="Shaikh M.A."/>
            <person name="Suttiyut T."/>
            <person name="Ogas R."/>
            <person name="Tomko P."/>
            <person name="Gavelis G."/>
            <person name="Widhalm J.R."/>
            <person name="Wisecaver J.H."/>
        </authorList>
    </citation>
    <scope>NUCLEOTIDE SEQUENCE</scope>
    <source>
        <strain evidence="2">ECLA1</strain>
    </source>
</reference>
<feature type="region of interest" description="Disordered" evidence="1">
    <location>
        <begin position="490"/>
        <end position="520"/>
    </location>
</feature>
<dbReference type="EMBL" id="JAWDGP010006114">
    <property type="protein sequence ID" value="KAK3746955.1"/>
    <property type="molecule type" value="Genomic_DNA"/>
</dbReference>
<evidence type="ECO:0000313" key="2">
    <source>
        <dbReference type="EMBL" id="KAK3746955.1"/>
    </source>
</evidence>
<evidence type="ECO:0008006" key="4">
    <source>
        <dbReference type="Google" id="ProtNLM"/>
    </source>
</evidence>
<proteinExistence type="predicted"/>
<dbReference type="Pfam" id="PF21125">
    <property type="entry name" value="MPN_2A_DUB_like"/>
    <property type="match status" value="1"/>
</dbReference>
<dbReference type="GO" id="GO:0090307">
    <property type="term" value="P:mitotic spindle assembly"/>
    <property type="evidence" value="ECO:0007669"/>
    <property type="project" value="TreeGrafter"/>
</dbReference>
<dbReference type="GO" id="GO:0031593">
    <property type="term" value="F:polyubiquitin modification-dependent protein binding"/>
    <property type="evidence" value="ECO:0007669"/>
    <property type="project" value="TreeGrafter"/>
</dbReference>